<evidence type="ECO:0000256" key="9">
    <source>
        <dbReference type="RuleBase" id="RU364151"/>
    </source>
</evidence>
<feature type="region of interest" description="Disordered" evidence="10">
    <location>
        <begin position="1"/>
        <end position="81"/>
    </location>
</feature>
<dbReference type="Proteomes" id="UP001629113">
    <property type="component" value="Unassembled WGS sequence"/>
</dbReference>
<evidence type="ECO:0000256" key="7">
    <source>
        <dbReference type="ARBA" id="ARBA00023242"/>
    </source>
</evidence>
<evidence type="ECO:0000256" key="10">
    <source>
        <dbReference type="SAM" id="MobiDB-lite"/>
    </source>
</evidence>
<gene>
    <name evidence="9" type="primary">MED19</name>
    <name evidence="11" type="ORF">PVAG01_01432</name>
</gene>
<proteinExistence type="inferred from homology"/>
<dbReference type="EMBL" id="JBFCZG010000001">
    <property type="protein sequence ID" value="KAL3427923.1"/>
    <property type="molecule type" value="Genomic_DNA"/>
</dbReference>
<comment type="caution">
    <text evidence="11">The sequence shown here is derived from an EMBL/GenBank/DDBJ whole genome shotgun (WGS) entry which is preliminary data.</text>
</comment>
<feature type="compositionally biased region" description="Low complexity" evidence="10">
    <location>
        <begin position="43"/>
        <end position="56"/>
    </location>
</feature>
<keyword evidence="7 9" id="KW-0539">Nucleus</keyword>
<keyword evidence="12" id="KW-1185">Reference proteome</keyword>
<evidence type="ECO:0000256" key="1">
    <source>
        <dbReference type="ARBA" id="ARBA00004123"/>
    </source>
</evidence>
<dbReference type="Pfam" id="PF08633">
    <property type="entry name" value="Rox3"/>
    <property type="match status" value="1"/>
</dbReference>
<evidence type="ECO:0000313" key="11">
    <source>
        <dbReference type="EMBL" id="KAL3427923.1"/>
    </source>
</evidence>
<comment type="function">
    <text evidence="9">Component of the Mediator complex, a coactivator involved in the regulated transcription of nearly all RNA polymerase II-dependent genes. Mediator functions as a bridge to convey information from gene-specific regulatory proteins to the basal RNA polymerase II transcription machinery. Mediator is recruited to promoters by direct interactions with regulatory proteins and serves as a scaffold for the assembly of a functional preinitiation complex with RNA polymerase II and the general transcription factors.</text>
</comment>
<comment type="similarity">
    <text evidence="2 9">Belongs to the Mediator complex subunit 19 family.</text>
</comment>
<feature type="compositionally biased region" description="Gly residues" evidence="10">
    <location>
        <begin position="327"/>
        <end position="348"/>
    </location>
</feature>
<keyword evidence="6 9" id="KW-0804">Transcription</keyword>
<comment type="subunit">
    <text evidence="9">Component of the Mediator complex.</text>
</comment>
<evidence type="ECO:0000256" key="3">
    <source>
        <dbReference type="ARBA" id="ARBA00019615"/>
    </source>
</evidence>
<evidence type="ECO:0000256" key="6">
    <source>
        <dbReference type="ARBA" id="ARBA00023163"/>
    </source>
</evidence>
<feature type="region of interest" description="Disordered" evidence="10">
    <location>
        <begin position="293"/>
        <end position="348"/>
    </location>
</feature>
<feature type="compositionally biased region" description="Basic and acidic residues" evidence="10">
    <location>
        <begin position="68"/>
        <end position="81"/>
    </location>
</feature>
<name>A0ABR4PX41_9HELO</name>
<evidence type="ECO:0000256" key="5">
    <source>
        <dbReference type="ARBA" id="ARBA00023159"/>
    </source>
</evidence>
<evidence type="ECO:0000256" key="8">
    <source>
        <dbReference type="ARBA" id="ARBA00032018"/>
    </source>
</evidence>
<keyword evidence="5 9" id="KW-0010">Activator</keyword>
<evidence type="ECO:0000313" key="12">
    <source>
        <dbReference type="Proteomes" id="UP001629113"/>
    </source>
</evidence>
<organism evidence="11 12">
    <name type="scientific">Phlyctema vagabunda</name>
    <dbReference type="NCBI Taxonomy" id="108571"/>
    <lineage>
        <taxon>Eukaryota</taxon>
        <taxon>Fungi</taxon>
        <taxon>Dikarya</taxon>
        <taxon>Ascomycota</taxon>
        <taxon>Pezizomycotina</taxon>
        <taxon>Leotiomycetes</taxon>
        <taxon>Helotiales</taxon>
        <taxon>Dermateaceae</taxon>
        <taxon>Phlyctema</taxon>
    </lineage>
</organism>
<protein>
    <recommendedName>
        <fullName evidence="3 9">Mediator of RNA polymerase II transcription subunit 19</fullName>
    </recommendedName>
    <alternativeName>
        <fullName evidence="8 9">Mediator complex subunit 19</fullName>
    </alternativeName>
</protein>
<evidence type="ECO:0000256" key="4">
    <source>
        <dbReference type="ARBA" id="ARBA00023015"/>
    </source>
</evidence>
<comment type="subcellular location">
    <subcellularLocation>
        <location evidence="1 9">Nucleus</location>
    </subcellularLocation>
</comment>
<reference evidence="11 12" key="1">
    <citation type="submission" date="2024-06" db="EMBL/GenBank/DDBJ databases">
        <title>Complete genome of Phlyctema vagabunda strain 19-DSS-EL-015.</title>
        <authorList>
            <person name="Fiorenzani C."/>
        </authorList>
    </citation>
    <scope>NUCLEOTIDE SEQUENCE [LARGE SCALE GENOMIC DNA]</scope>
    <source>
        <strain evidence="11 12">19-DSS-EL-015</strain>
    </source>
</reference>
<feature type="compositionally biased region" description="Low complexity" evidence="10">
    <location>
        <begin position="26"/>
        <end position="36"/>
    </location>
</feature>
<sequence length="348" mass="37440">MSFDHPHTPQSPSTFSIAHLPPKPSSPQTTTSLPTPAHSINGSTSSITSDMTSDPSMFEDGSHKRKRDIGDHGDQEQKKAHIENSRFGINDLHIDVGPKYLLCKTPHSGVRPHPSQDLFALYGLSPVAASVVRLWPDGSKNTLRKSYKGKIKDSGISGNFDVVKKDLEASDTLFAMAMQPQEEWDMQFVRGKEVEKGLPEIARSSLGKAMTMLKGDLTKADWDSKVLGELGPASSTIASKTARIGIKAPTPAPVSAIPQNTAINRVTKGEIPRPRRNIKKRAYDDTSFVGYGEGFVDDGQDDGGYSTGDGNERGQGQKRRKKTPVGGNHGQHGLSGDGGTWGPGMIGS</sequence>
<keyword evidence="4 9" id="KW-0805">Transcription regulation</keyword>
<dbReference type="InterPro" id="IPR013942">
    <property type="entry name" value="Mediator_Med19_fun"/>
</dbReference>
<evidence type="ECO:0000256" key="2">
    <source>
        <dbReference type="ARBA" id="ARBA00009259"/>
    </source>
</evidence>
<accession>A0ABR4PX41</accession>